<proteinExistence type="predicted"/>
<dbReference type="Proteomes" id="UP000321393">
    <property type="component" value="Unassembled WGS sequence"/>
</dbReference>
<protein>
    <submittedName>
        <fullName evidence="3">Gypsy/ty3 element polyprotein</fullName>
    </submittedName>
</protein>
<dbReference type="OrthoDB" id="1434596at2759"/>
<evidence type="ECO:0000313" key="5">
    <source>
        <dbReference type="Proteomes" id="UP000321393"/>
    </source>
</evidence>
<dbReference type="EMBL" id="SSTE01021801">
    <property type="protein sequence ID" value="KAA0032389.1"/>
    <property type="molecule type" value="Genomic_DNA"/>
</dbReference>
<dbReference type="Proteomes" id="UP000321947">
    <property type="component" value="Unassembled WGS sequence"/>
</dbReference>
<evidence type="ECO:0000313" key="3">
    <source>
        <dbReference type="EMBL" id="KAA0032389.1"/>
    </source>
</evidence>
<dbReference type="AlphaFoldDB" id="A0A5A7ST17"/>
<accession>A0A5A7ST17</accession>
<sequence length="214" mass="24642">MPVFNGEDLDGWIYRAEHYFQMHLLNEQEKLKIAIVSMEGKDLCWFCWAENRKRFRLWKELKERMYNRFCNREHGTSCARFLAIKQESSVGEHLQRFEELSAPLPEIAEDILVGTFTNRFDPVIRTEVFAMRVVGLEDMMDAARLAEEKLDIARASQGPYAKDGKPAQKQAPKILEIPSTKIVTLAERIPMSSNKSSNPQNVAMGSGGRRENNF</sequence>
<comment type="caution">
    <text evidence="3">The sequence shown here is derived from an EMBL/GenBank/DDBJ whole genome shotgun (WGS) entry which is preliminary data.</text>
</comment>
<organism evidence="3 5">
    <name type="scientific">Cucumis melo var. makuwa</name>
    <name type="common">Oriental melon</name>
    <dbReference type="NCBI Taxonomy" id="1194695"/>
    <lineage>
        <taxon>Eukaryota</taxon>
        <taxon>Viridiplantae</taxon>
        <taxon>Streptophyta</taxon>
        <taxon>Embryophyta</taxon>
        <taxon>Tracheophyta</taxon>
        <taxon>Spermatophyta</taxon>
        <taxon>Magnoliopsida</taxon>
        <taxon>eudicotyledons</taxon>
        <taxon>Gunneridae</taxon>
        <taxon>Pentapetalae</taxon>
        <taxon>rosids</taxon>
        <taxon>fabids</taxon>
        <taxon>Cucurbitales</taxon>
        <taxon>Cucurbitaceae</taxon>
        <taxon>Benincaseae</taxon>
        <taxon>Cucumis</taxon>
    </lineage>
</organism>
<feature type="region of interest" description="Disordered" evidence="1">
    <location>
        <begin position="190"/>
        <end position="214"/>
    </location>
</feature>
<evidence type="ECO:0000313" key="4">
    <source>
        <dbReference type="EMBL" id="TYJ96360.1"/>
    </source>
</evidence>
<feature type="compositionally biased region" description="Polar residues" evidence="1">
    <location>
        <begin position="191"/>
        <end position="203"/>
    </location>
</feature>
<feature type="domain" description="Retrotransposon gag" evidence="2">
    <location>
        <begin position="32"/>
        <end position="117"/>
    </location>
</feature>
<name>A0A5A7ST17_CUCMM</name>
<evidence type="ECO:0000259" key="2">
    <source>
        <dbReference type="Pfam" id="PF03732"/>
    </source>
</evidence>
<reference evidence="5 6" key="1">
    <citation type="submission" date="2019-08" db="EMBL/GenBank/DDBJ databases">
        <title>Draft genome sequences of two oriental melons (Cucumis melo L. var makuwa).</title>
        <authorList>
            <person name="Kwon S.-Y."/>
        </authorList>
    </citation>
    <scope>NUCLEOTIDE SEQUENCE [LARGE SCALE GENOMIC DNA]</scope>
    <source>
        <strain evidence="6">cv. Chang Bougi</strain>
        <strain evidence="5">cv. SW 3</strain>
        <tissue evidence="3">Leaf</tissue>
    </source>
</reference>
<evidence type="ECO:0000256" key="1">
    <source>
        <dbReference type="SAM" id="MobiDB-lite"/>
    </source>
</evidence>
<dbReference type="Pfam" id="PF03732">
    <property type="entry name" value="Retrotrans_gag"/>
    <property type="match status" value="1"/>
</dbReference>
<dbReference type="EMBL" id="SSTD01019668">
    <property type="protein sequence ID" value="TYJ96360.1"/>
    <property type="molecule type" value="Genomic_DNA"/>
</dbReference>
<dbReference type="InterPro" id="IPR005162">
    <property type="entry name" value="Retrotrans_gag_dom"/>
</dbReference>
<gene>
    <name evidence="4" type="ORF">E5676_scaffold1159G00200</name>
    <name evidence="3" type="ORF">E6C27_scaffold219G002640</name>
</gene>
<evidence type="ECO:0000313" key="6">
    <source>
        <dbReference type="Proteomes" id="UP000321947"/>
    </source>
</evidence>